<keyword evidence="1" id="KW-1133">Transmembrane helix</keyword>
<protein>
    <submittedName>
        <fullName evidence="2">Uncharacterized protein</fullName>
    </submittedName>
</protein>
<proteinExistence type="predicted"/>
<accession>A0A9W6Z7K6</accession>
<organism evidence="2 3">
    <name type="scientific">Triparma retinervis</name>
    <dbReference type="NCBI Taxonomy" id="2557542"/>
    <lineage>
        <taxon>Eukaryota</taxon>
        <taxon>Sar</taxon>
        <taxon>Stramenopiles</taxon>
        <taxon>Ochrophyta</taxon>
        <taxon>Bolidophyceae</taxon>
        <taxon>Parmales</taxon>
        <taxon>Triparmaceae</taxon>
        <taxon>Triparma</taxon>
    </lineage>
</organism>
<reference evidence="2" key="1">
    <citation type="submission" date="2022-07" db="EMBL/GenBank/DDBJ databases">
        <title>Genome analysis of Parmales, a sister group of diatoms, reveals the evolutionary specialization of diatoms from phago-mixotrophs to photoautotrophs.</title>
        <authorList>
            <person name="Ban H."/>
            <person name="Sato S."/>
            <person name="Yoshikawa S."/>
            <person name="Kazumasa Y."/>
            <person name="Nakamura Y."/>
            <person name="Ichinomiya M."/>
            <person name="Saitoh K."/>
            <person name="Sato N."/>
            <person name="Blanc-Mathieu R."/>
            <person name="Endo H."/>
            <person name="Kuwata A."/>
            <person name="Ogata H."/>
        </authorList>
    </citation>
    <scope>NUCLEOTIDE SEQUENCE</scope>
</reference>
<evidence type="ECO:0000313" key="2">
    <source>
        <dbReference type="EMBL" id="GMH49512.1"/>
    </source>
</evidence>
<dbReference type="AlphaFoldDB" id="A0A9W6Z7K6"/>
<dbReference type="EMBL" id="BRXZ01004470">
    <property type="protein sequence ID" value="GMH49512.1"/>
    <property type="molecule type" value="Genomic_DNA"/>
</dbReference>
<dbReference type="OrthoDB" id="10516082at2759"/>
<keyword evidence="1" id="KW-0472">Membrane</keyword>
<evidence type="ECO:0000313" key="3">
    <source>
        <dbReference type="Proteomes" id="UP001165082"/>
    </source>
</evidence>
<keyword evidence="3" id="KW-1185">Reference proteome</keyword>
<feature type="transmembrane region" description="Helical" evidence="1">
    <location>
        <begin position="170"/>
        <end position="192"/>
    </location>
</feature>
<keyword evidence="1" id="KW-0812">Transmembrane</keyword>
<comment type="caution">
    <text evidence="2">The sequence shown here is derived from an EMBL/GenBank/DDBJ whole genome shotgun (WGS) entry which is preliminary data.</text>
</comment>
<name>A0A9W6Z7K6_9STRA</name>
<dbReference type="Proteomes" id="UP001165082">
    <property type="component" value="Unassembled WGS sequence"/>
</dbReference>
<evidence type="ECO:0000256" key="1">
    <source>
        <dbReference type="SAM" id="Phobius"/>
    </source>
</evidence>
<gene>
    <name evidence="2" type="ORF">TrRE_jg744</name>
</gene>
<sequence>MFGDASRKLKTAAINGEVRGVKVFYTDKIVIGLALLGEGGRILAQEGPGHGRDAFGLYGEYYYHAFLFGANEKLVGFKCFQRLEHAAARIAVVVANVQPDSCGGLPELWRFSEAAKPENMPPALRAHMTEEDYVAIMDGVNATLDRHGAPKETDCCFCQEYCRQVCLHGPGWGCLNILGMMMIPLIFPLFFFEIQDQAKAKKIREELEETRAAFEAKGLA</sequence>